<feature type="compositionally biased region" description="Polar residues" evidence="1">
    <location>
        <begin position="1"/>
        <end position="11"/>
    </location>
</feature>
<accession>A0A182IIZ9</accession>
<organism evidence="2">
    <name type="scientific">Anopheles atroparvus</name>
    <name type="common">European mosquito</name>
    <dbReference type="NCBI Taxonomy" id="41427"/>
    <lineage>
        <taxon>Eukaryota</taxon>
        <taxon>Metazoa</taxon>
        <taxon>Ecdysozoa</taxon>
        <taxon>Arthropoda</taxon>
        <taxon>Hexapoda</taxon>
        <taxon>Insecta</taxon>
        <taxon>Pterygota</taxon>
        <taxon>Neoptera</taxon>
        <taxon>Endopterygota</taxon>
        <taxon>Diptera</taxon>
        <taxon>Nematocera</taxon>
        <taxon>Culicoidea</taxon>
        <taxon>Culicidae</taxon>
        <taxon>Anophelinae</taxon>
        <taxon>Anopheles</taxon>
    </lineage>
</organism>
<name>A0A182IIZ9_ANOAO</name>
<evidence type="ECO:0000313" key="2">
    <source>
        <dbReference type="EnsemblMetazoa" id="AATE000039-PA.1"/>
    </source>
</evidence>
<feature type="compositionally biased region" description="Gly residues" evidence="1">
    <location>
        <begin position="20"/>
        <end position="33"/>
    </location>
</feature>
<evidence type="ECO:0000256" key="1">
    <source>
        <dbReference type="SAM" id="MobiDB-lite"/>
    </source>
</evidence>
<sequence>MQDSGKSSSTNVRRKPDNGTTGGSGQGTSGGSGAVPDSSGRFRFRFVFWHSRTKSRNKSKTSSSWYR</sequence>
<proteinExistence type="predicted"/>
<dbReference type="EnsemblMetazoa" id="AATE000039-RA">
    <property type="protein sequence ID" value="AATE000039-PA.1"/>
    <property type="gene ID" value="AATE000039"/>
</dbReference>
<reference evidence="2" key="1">
    <citation type="submission" date="2022-08" db="UniProtKB">
        <authorList>
            <consortium name="EnsemblMetazoa"/>
        </authorList>
    </citation>
    <scope>IDENTIFICATION</scope>
    <source>
        <strain evidence="2">EBRO</strain>
    </source>
</reference>
<dbReference type="VEuPathDB" id="VectorBase:AATE000039"/>
<dbReference type="AlphaFoldDB" id="A0A182IIZ9"/>
<protein>
    <submittedName>
        <fullName evidence="2">Uncharacterized protein</fullName>
    </submittedName>
</protein>
<feature type="region of interest" description="Disordered" evidence="1">
    <location>
        <begin position="1"/>
        <end position="39"/>
    </location>
</feature>